<keyword evidence="3" id="KW-1185">Reference proteome</keyword>
<evidence type="ECO:0000313" key="3">
    <source>
        <dbReference type="Proteomes" id="UP000823749"/>
    </source>
</evidence>
<accession>A0AAV6L3N8</accession>
<evidence type="ECO:0000256" key="1">
    <source>
        <dbReference type="SAM" id="MobiDB-lite"/>
    </source>
</evidence>
<comment type="caution">
    <text evidence="2">The sequence shown here is derived from an EMBL/GenBank/DDBJ whole genome shotgun (WGS) entry which is preliminary data.</text>
</comment>
<feature type="region of interest" description="Disordered" evidence="1">
    <location>
        <begin position="61"/>
        <end position="84"/>
    </location>
</feature>
<organism evidence="2 3">
    <name type="scientific">Rhododendron griersonianum</name>
    <dbReference type="NCBI Taxonomy" id="479676"/>
    <lineage>
        <taxon>Eukaryota</taxon>
        <taxon>Viridiplantae</taxon>
        <taxon>Streptophyta</taxon>
        <taxon>Embryophyta</taxon>
        <taxon>Tracheophyta</taxon>
        <taxon>Spermatophyta</taxon>
        <taxon>Magnoliopsida</taxon>
        <taxon>eudicotyledons</taxon>
        <taxon>Gunneridae</taxon>
        <taxon>Pentapetalae</taxon>
        <taxon>asterids</taxon>
        <taxon>Ericales</taxon>
        <taxon>Ericaceae</taxon>
        <taxon>Ericoideae</taxon>
        <taxon>Rhodoreae</taxon>
        <taxon>Rhododendron</taxon>
    </lineage>
</organism>
<dbReference type="EMBL" id="JACTNZ010000003">
    <property type="protein sequence ID" value="KAG5558552.1"/>
    <property type="molecule type" value="Genomic_DNA"/>
</dbReference>
<evidence type="ECO:0000313" key="2">
    <source>
        <dbReference type="EMBL" id="KAG5558552.1"/>
    </source>
</evidence>
<proteinExistence type="predicted"/>
<dbReference type="Proteomes" id="UP000823749">
    <property type="component" value="Chromosome 3"/>
</dbReference>
<protein>
    <submittedName>
        <fullName evidence="2">Uncharacterized protein</fullName>
    </submittedName>
</protein>
<sequence>MHNQTERTVVGSLHRRLSEAAVAVRRGSRRDRTVPFNNGNSNFFRFPLSACPEKILEFEERRAQGKKQNHRKPKPKKSENRAPLKEIDLKLQNLLLDIELESNARQKASLTMEAKSTNGNTVIKVDQMKQNLHLLPTELEGKVERNNVSGRYPMGSRAATTEVIDLLSPSPSVPSRMVSKCQRASVDCIEMIDLSESEIEASPEHAKKARELRLFLASIRQDC</sequence>
<gene>
    <name evidence="2" type="ORF">RHGRI_008482</name>
</gene>
<reference evidence="2" key="1">
    <citation type="submission" date="2020-08" db="EMBL/GenBank/DDBJ databases">
        <title>Plant Genome Project.</title>
        <authorList>
            <person name="Zhang R.-G."/>
        </authorList>
    </citation>
    <scope>NUCLEOTIDE SEQUENCE</scope>
    <source>
        <strain evidence="2">WSP0</strain>
        <tissue evidence="2">Leaf</tissue>
    </source>
</reference>
<dbReference type="AlphaFoldDB" id="A0AAV6L3N8"/>
<name>A0AAV6L3N8_9ERIC</name>
<feature type="compositionally biased region" description="Basic residues" evidence="1">
    <location>
        <begin position="64"/>
        <end position="75"/>
    </location>
</feature>